<dbReference type="InterPro" id="IPR027417">
    <property type="entry name" value="P-loop_NTPase"/>
</dbReference>
<dbReference type="STRING" id="1408157.A0A1J7JSJ6"/>
<organism evidence="3 4">
    <name type="scientific">Coniochaeta ligniaria NRRL 30616</name>
    <dbReference type="NCBI Taxonomy" id="1408157"/>
    <lineage>
        <taxon>Eukaryota</taxon>
        <taxon>Fungi</taxon>
        <taxon>Dikarya</taxon>
        <taxon>Ascomycota</taxon>
        <taxon>Pezizomycotina</taxon>
        <taxon>Sordariomycetes</taxon>
        <taxon>Sordariomycetidae</taxon>
        <taxon>Coniochaetales</taxon>
        <taxon>Coniochaetaceae</taxon>
        <taxon>Coniochaeta</taxon>
    </lineage>
</organism>
<gene>
    <name evidence="3" type="ORF">CONLIGDRAFT_266506</name>
</gene>
<dbReference type="PANTHER" id="PTHR10039">
    <property type="entry name" value="AMELOGENIN"/>
    <property type="match status" value="1"/>
</dbReference>
<keyword evidence="1" id="KW-0677">Repeat</keyword>
<dbReference type="Pfam" id="PF24883">
    <property type="entry name" value="NPHP3_N"/>
    <property type="match status" value="1"/>
</dbReference>
<proteinExistence type="predicted"/>
<protein>
    <recommendedName>
        <fullName evidence="2">Nephrocystin 3-like N-terminal domain-containing protein</fullName>
    </recommendedName>
</protein>
<evidence type="ECO:0000313" key="4">
    <source>
        <dbReference type="Proteomes" id="UP000182658"/>
    </source>
</evidence>
<dbReference type="Gene3D" id="3.40.50.300">
    <property type="entry name" value="P-loop containing nucleotide triphosphate hydrolases"/>
    <property type="match status" value="1"/>
</dbReference>
<dbReference type="SUPFAM" id="SSF52540">
    <property type="entry name" value="P-loop containing nucleoside triphosphate hydrolases"/>
    <property type="match status" value="1"/>
</dbReference>
<name>A0A1J7JSJ6_9PEZI</name>
<evidence type="ECO:0000259" key="2">
    <source>
        <dbReference type="Pfam" id="PF24883"/>
    </source>
</evidence>
<dbReference type="InParanoid" id="A0A1J7JSJ6"/>
<evidence type="ECO:0000256" key="1">
    <source>
        <dbReference type="ARBA" id="ARBA00022737"/>
    </source>
</evidence>
<dbReference type="EMBL" id="KV875095">
    <property type="protein sequence ID" value="OIW32324.1"/>
    <property type="molecule type" value="Genomic_DNA"/>
</dbReference>
<dbReference type="AlphaFoldDB" id="A0A1J7JSJ6"/>
<reference evidence="3 4" key="1">
    <citation type="submission" date="2016-10" db="EMBL/GenBank/DDBJ databases">
        <title>Draft genome sequence of Coniochaeta ligniaria NRRL30616, a lignocellulolytic fungus for bioabatement of inhibitors in plant biomass hydrolysates.</title>
        <authorList>
            <consortium name="DOE Joint Genome Institute"/>
            <person name="Jimenez D.J."/>
            <person name="Hector R.E."/>
            <person name="Riley R."/>
            <person name="Sun H."/>
            <person name="Grigoriev I.V."/>
            <person name="Van Elsas J.D."/>
            <person name="Nichols N.N."/>
        </authorList>
    </citation>
    <scope>NUCLEOTIDE SEQUENCE [LARGE SCALE GENOMIC DNA]</scope>
    <source>
        <strain evidence="3 4">NRRL 30616</strain>
    </source>
</reference>
<accession>A0A1J7JSJ6</accession>
<dbReference type="Proteomes" id="UP000182658">
    <property type="component" value="Unassembled WGS sequence"/>
</dbReference>
<dbReference type="PANTHER" id="PTHR10039:SF5">
    <property type="entry name" value="NACHT DOMAIN-CONTAINING PROTEIN"/>
    <property type="match status" value="1"/>
</dbReference>
<dbReference type="InterPro" id="IPR056884">
    <property type="entry name" value="NPHP3-like_N"/>
</dbReference>
<sequence>MNERRNNMSESHEESFQRIFEPDEYGRASGFVEWLESPDEPLFWIRGKPGSGKSTLMKFLPQDERTWRNLNTVHSSWLLISHFFWMAAQQPMERNIKGLLCSLLYQLLRNTPHRLLQSLHLPRLSDIRSKNSHSDWSVKDLKTVLSPAFKNNTSSVLIVLDSPDECDPSDGPFTLLDLIHD</sequence>
<dbReference type="OrthoDB" id="443402at2759"/>
<keyword evidence="4" id="KW-1185">Reference proteome</keyword>
<evidence type="ECO:0000313" key="3">
    <source>
        <dbReference type="EMBL" id="OIW32324.1"/>
    </source>
</evidence>
<feature type="domain" description="Nephrocystin 3-like N-terminal" evidence="2">
    <location>
        <begin position="30"/>
        <end position="179"/>
    </location>
</feature>